<dbReference type="EMBL" id="GQ227720">
    <property type="protein sequence ID" value="ACT76405.1"/>
    <property type="molecule type" value="Genomic_DNA"/>
</dbReference>
<feature type="compositionally biased region" description="Polar residues" evidence="1">
    <location>
        <begin position="11"/>
        <end position="27"/>
    </location>
</feature>
<dbReference type="SUPFAM" id="SSF116854">
    <property type="entry name" value="Avirulence protein AvrPto"/>
    <property type="match status" value="1"/>
</dbReference>
<feature type="region of interest" description="Disordered" evidence="1">
    <location>
        <begin position="1"/>
        <end position="27"/>
    </location>
</feature>
<evidence type="ECO:0000256" key="1">
    <source>
        <dbReference type="SAM" id="MobiDB-lite"/>
    </source>
</evidence>
<accession>C7DYA7</accession>
<dbReference type="InterPro" id="IPR020996">
    <property type="entry name" value="T3SS_AvrPto"/>
</dbReference>
<reference evidence="2" key="1">
    <citation type="journal article" date="2010" name="New Phytol.">
        <title>Two virulence determinants of type III effector AvrPto are functionally conserved in diverse Pseudomonas syringae pathovars.</title>
        <authorList>
            <person name="Nguyen H.P."/>
            <person name="Yeam I."/>
            <person name="Angot A."/>
            <person name="Martin G.B."/>
        </authorList>
    </citation>
    <scope>NUCLEOTIDE SEQUENCE</scope>
    <source>
        <strain evidence="2">MAFF302941</strain>
    </source>
</reference>
<evidence type="ECO:0000313" key="2">
    <source>
        <dbReference type="EMBL" id="ACT76405.1"/>
    </source>
</evidence>
<sequence>MGNICVGGSSMAHQVNSPDRVNNSSGDNQNDIVGEIINLRHQLSEAVNLPQHQVDFLNNEAPPSLRDNYRGLDRATRNDILVADMHHRRLTQGGPHPATSTQDSINNMQTRVSAWHDMNEALDHAMQVHNYIPPQYVPTINPSGSIRMATLTPRPWES</sequence>
<dbReference type="Pfam" id="PF11592">
    <property type="entry name" value="AvrPto"/>
    <property type="match status" value="1"/>
</dbReference>
<dbReference type="Gene3D" id="1.20.1270.140">
    <property type="entry name" value="AvrPto"/>
    <property type="match status" value="1"/>
</dbReference>
<name>C7DYA7_PSEA0</name>
<organism evidence="2">
    <name type="scientific">Pseudomonas amygdali pv. myricae</name>
    <dbReference type="NCBI Taxonomy" id="129139"/>
    <lineage>
        <taxon>Bacteria</taxon>
        <taxon>Pseudomonadati</taxon>
        <taxon>Pseudomonadota</taxon>
        <taxon>Gammaproteobacteria</taxon>
        <taxon>Pseudomonadales</taxon>
        <taxon>Pseudomonadaceae</taxon>
        <taxon>Pseudomonas</taxon>
        <taxon>Pseudomonas amygdali</taxon>
    </lineage>
</organism>
<dbReference type="AlphaFoldDB" id="C7DYA7"/>
<dbReference type="InterPro" id="IPR036532">
    <property type="entry name" value="AvrPto_sf"/>
</dbReference>
<proteinExistence type="predicted"/>
<protein>
    <submittedName>
        <fullName evidence="2">Effector AvrPto3</fullName>
    </submittedName>
</protein>